<evidence type="ECO:0000256" key="7">
    <source>
        <dbReference type="ARBA" id="ARBA00022840"/>
    </source>
</evidence>
<feature type="region of interest" description="Disordered" evidence="10">
    <location>
        <begin position="768"/>
        <end position="792"/>
    </location>
</feature>
<dbReference type="Pfam" id="PF00533">
    <property type="entry name" value="BRCT"/>
    <property type="match status" value="1"/>
</dbReference>
<dbReference type="InterPro" id="IPR013725">
    <property type="entry name" value="DNA_replication_fac_RFC1_C"/>
</dbReference>
<dbReference type="GO" id="GO:0006271">
    <property type="term" value="P:DNA strand elongation involved in DNA replication"/>
    <property type="evidence" value="ECO:0007669"/>
    <property type="project" value="UniProtKB-ARBA"/>
</dbReference>
<dbReference type="InterPro" id="IPR027417">
    <property type="entry name" value="P-loop_NTPase"/>
</dbReference>
<dbReference type="Gene3D" id="3.40.50.300">
    <property type="entry name" value="P-loop containing nucleotide triphosphate hydrolases"/>
    <property type="match status" value="1"/>
</dbReference>
<organism evidence="12 13">
    <name type="scientific">Metschnikowia bicuspidata</name>
    <dbReference type="NCBI Taxonomy" id="27322"/>
    <lineage>
        <taxon>Eukaryota</taxon>
        <taxon>Fungi</taxon>
        <taxon>Dikarya</taxon>
        <taxon>Ascomycota</taxon>
        <taxon>Saccharomycotina</taxon>
        <taxon>Pichiomycetes</taxon>
        <taxon>Metschnikowiaceae</taxon>
        <taxon>Metschnikowia</taxon>
    </lineage>
</organism>
<evidence type="ECO:0000256" key="3">
    <source>
        <dbReference type="ARBA" id="ARBA00020401"/>
    </source>
</evidence>
<evidence type="ECO:0000256" key="10">
    <source>
        <dbReference type="SAM" id="MobiDB-lite"/>
    </source>
</evidence>
<evidence type="ECO:0000313" key="12">
    <source>
        <dbReference type="EMBL" id="RKP32321.1"/>
    </source>
</evidence>
<dbReference type="InterPro" id="IPR001357">
    <property type="entry name" value="BRCT_dom"/>
</dbReference>
<feature type="region of interest" description="Disordered" evidence="10">
    <location>
        <begin position="186"/>
        <end position="227"/>
    </location>
</feature>
<dbReference type="GO" id="GO:0006281">
    <property type="term" value="P:DNA repair"/>
    <property type="evidence" value="ECO:0007669"/>
    <property type="project" value="InterPro"/>
</dbReference>
<evidence type="ECO:0000256" key="8">
    <source>
        <dbReference type="ARBA" id="ARBA00023125"/>
    </source>
</evidence>
<dbReference type="GO" id="GO:0005663">
    <property type="term" value="C:DNA replication factor C complex"/>
    <property type="evidence" value="ECO:0007669"/>
    <property type="project" value="InterPro"/>
</dbReference>
<keyword evidence="8" id="KW-0238">DNA-binding</keyword>
<dbReference type="CDD" id="cd18140">
    <property type="entry name" value="HLD_clamp_RFC"/>
    <property type="match status" value="1"/>
</dbReference>
<dbReference type="InterPro" id="IPR012178">
    <property type="entry name" value="RFC1"/>
</dbReference>
<dbReference type="SUPFAM" id="SSF52113">
    <property type="entry name" value="BRCT domain"/>
    <property type="match status" value="1"/>
</dbReference>
<dbReference type="FunFam" id="1.10.8.60:FF:000021">
    <property type="entry name" value="Replication factor C subunit 1"/>
    <property type="match status" value="1"/>
</dbReference>
<sequence length="792" mass="86704">MEEVEPQPEPKPKKKPAKRASAKKKTAVLPLPVTGTHADEILGQIPDAELPDVPETSGKLNYFALKGRQQNAPPSADIELPKAASNCLGGLTIVFTGVLPNLDRDTAEDLAKRYGAKVTKSISGKTSLVVIGEEAGPAKVKKIKELGVKAICESGFVQLLRLMPADGGESEKARLAKLKREEEEQQILKQAAAEEDAEQEQMEKKHRSREPAASASQKSASGASSAPVFAREISNNGKLWTSKYAPTSTAQLCGNKSQVEKLRTWLSNWFEYSRNNFDCSGPDGSKFRAVLISGPPGIGKTTAAHLIANELGYDVLEKNASDVRSKALLNTEIKSLLNNTSVVGFFRYRDDARAGANNKKFCLIMDEVDGMSSGDHGGAGALAAFCRITRMPMILICNDKSLPKMRVFDSVTYGLPFRRPTEQEMRSRLLTIAHREKLKLEPAVIGQLVQTTGNDIRQIINLMSMVSKTQKVIGHENLRAIAESWKKHVLLKPFEITSTLLGGPIFSASSKSTLNDKLDLYFSDIDFAPLMLQENYLTTLPPVLSKKEHLKRVASAADAISQSDSINSLIRSSEQQWSLLPFHGILSTVAPAAKVNGRITGRINFSAWLGNNSKSMKNQRLLQELQYHARLRTSASKSELRLDYVPAMRNALTRPLIDDGEAGIALVVDTMDHYYLTKEDWDSILGMSVGSYANVALKISAKVKLAMTRKYNSMQHPIAIFKTGNSVGSSAGVKRNVDYEDVVEDDTAKDEDVDADADNDTIDAKKDKLIKKVASKPKKPKKAASRGTKAKK</sequence>
<dbReference type="GO" id="GO:0003689">
    <property type="term" value="F:DNA clamp loader activity"/>
    <property type="evidence" value="ECO:0007669"/>
    <property type="project" value="InterPro"/>
</dbReference>
<dbReference type="InterPro" id="IPR003593">
    <property type="entry name" value="AAA+_ATPase"/>
</dbReference>
<dbReference type="InterPro" id="IPR047854">
    <property type="entry name" value="RFC_lid"/>
</dbReference>
<evidence type="ECO:0000313" key="13">
    <source>
        <dbReference type="Proteomes" id="UP000268321"/>
    </source>
</evidence>
<dbReference type="GO" id="GO:0003677">
    <property type="term" value="F:DNA binding"/>
    <property type="evidence" value="ECO:0007669"/>
    <property type="project" value="UniProtKB-KW"/>
</dbReference>
<proteinExistence type="inferred from homology"/>
<feature type="region of interest" description="Disordered" evidence="10">
    <location>
        <begin position="1"/>
        <end position="30"/>
    </location>
</feature>
<dbReference type="SMART" id="SM00292">
    <property type="entry name" value="BRCT"/>
    <property type="match status" value="1"/>
</dbReference>
<dbReference type="GO" id="GO:0016887">
    <property type="term" value="F:ATP hydrolysis activity"/>
    <property type="evidence" value="ECO:0007669"/>
    <property type="project" value="InterPro"/>
</dbReference>
<accession>A0A4P9ZIY6</accession>
<keyword evidence="7" id="KW-0067">ATP-binding</keyword>
<evidence type="ECO:0000256" key="5">
    <source>
        <dbReference type="ARBA" id="ARBA00022705"/>
    </source>
</evidence>
<comment type="subcellular location">
    <subcellularLocation>
        <location evidence="1">Nucleus</location>
    </subcellularLocation>
</comment>
<evidence type="ECO:0000256" key="1">
    <source>
        <dbReference type="ARBA" id="ARBA00004123"/>
    </source>
</evidence>
<dbReference type="GO" id="GO:0005634">
    <property type="term" value="C:nucleus"/>
    <property type="evidence" value="ECO:0007669"/>
    <property type="project" value="UniProtKB-SubCell"/>
</dbReference>
<feature type="compositionally biased region" description="Basic residues" evidence="10">
    <location>
        <begin position="12"/>
        <end position="26"/>
    </location>
</feature>
<name>A0A4P9ZIY6_9ASCO</name>
<dbReference type="Proteomes" id="UP000268321">
    <property type="component" value="Unassembled WGS sequence"/>
</dbReference>
<dbReference type="Pfam" id="PF00004">
    <property type="entry name" value="AAA"/>
    <property type="match status" value="1"/>
</dbReference>
<keyword evidence="5" id="KW-0235">DNA replication</keyword>
<dbReference type="InterPro" id="IPR008921">
    <property type="entry name" value="DNA_pol3_clamp-load_cplx_C"/>
</dbReference>
<dbReference type="EMBL" id="ML004432">
    <property type="protein sequence ID" value="RKP32321.1"/>
    <property type="molecule type" value="Genomic_DNA"/>
</dbReference>
<protein>
    <recommendedName>
        <fullName evidence="3">Replication factor C subunit 1</fullName>
    </recommendedName>
</protein>
<dbReference type="SUPFAM" id="SSF52540">
    <property type="entry name" value="P-loop containing nucleoside triphosphate hydrolases"/>
    <property type="match status" value="1"/>
</dbReference>
<dbReference type="Gene3D" id="1.20.272.10">
    <property type="match status" value="1"/>
</dbReference>
<dbReference type="AlphaFoldDB" id="A0A4P9ZIY6"/>
<evidence type="ECO:0000259" key="11">
    <source>
        <dbReference type="PROSITE" id="PS50172"/>
    </source>
</evidence>
<dbReference type="InterPro" id="IPR036420">
    <property type="entry name" value="BRCT_dom_sf"/>
</dbReference>
<dbReference type="PROSITE" id="PS50172">
    <property type="entry name" value="BRCT"/>
    <property type="match status" value="1"/>
</dbReference>
<keyword evidence="4" id="KW-0597">Phosphoprotein</keyword>
<gene>
    <name evidence="12" type="ORF">METBISCDRAFT_12448</name>
</gene>
<dbReference type="SMART" id="SM00382">
    <property type="entry name" value="AAA"/>
    <property type="match status" value="1"/>
</dbReference>
<evidence type="ECO:0000256" key="4">
    <source>
        <dbReference type="ARBA" id="ARBA00022553"/>
    </source>
</evidence>
<evidence type="ECO:0000256" key="2">
    <source>
        <dbReference type="ARBA" id="ARBA00006116"/>
    </source>
</evidence>
<dbReference type="CDD" id="cd00009">
    <property type="entry name" value="AAA"/>
    <property type="match status" value="1"/>
</dbReference>
<dbReference type="SUPFAM" id="SSF48019">
    <property type="entry name" value="post-AAA+ oligomerization domain-like"/>
    <property type="match status" value="1"/>
</dbReference>
<dbReference type="Gene3D" id="3.40.50.10190">
    <property type="entry name" value="BRCT domain"/>
    <property type="match status" value="1"/>
</dbReference>
<dbReference type="PIRSF" id="PIRSF036578">
    <property type="entry name" value="RFC1"/>
    <property type="match status" value="1"/>
</dbReference>
<feature type="domain" description="BRCT" evidence="11">
    <location>
        <begin position="83"/>
        <end position="151"/>
    </location>
</feature>
<evidence type="ECO:0000256" key="6">
    <source>
        <dbReference type="ARBA" id="ARBA00022741"/>
    </source>
</evidence>
<keyword evidence="9" id="KW-0539">Nucleus</keyword>
<comment type="similarity">
    <text evidence="2">Belongs to the activator 1 large subunit family.</text>
</comment>
<dbReference type="Gene3D" id="1.10.8.60">
    <property type="match status" value="1"/>
</dbReference>
<keyword evidence="13" id="KW-1185">Reference proteome</keyword>
<dbReference type="FunFam" id="3.40.50.10190:FF:000001">
    <property type="entry name" value="Replication factor C subunit 1"/>
    <property type="match status" value="1"/>
</dbReference>
<dbReference type="FunFam" id="3.40.50.300:FF:000395">
    <property type="entry name" value="Replication factor C subunit 1"/>
    <property type="match status" value="1"/>
</dbReference>
<dbReference type="PANTHER" id="PTHR23389:SF6">
    <property type="entry name" value="REPLICATION FACTOR C SUBUNIT 1"/>
    <property type="match status" value="1"/>
</dbReference>
<dbReference type="GO" id="GO:0005524">
    <property type="term" value="F:ATP binding"/>
    <property type="evidence" value="ECO:0007669"/>
    <property type="project" value="UniProtKB-KW"/>
</dbReference>
<dbReference type="InterPro" id="IPR003959">
    <property type="entry name" value="ATPase_AAA_core"/>
</dbReference>
<keyword evidence="6" id="KW-0547">Nucleotide-binding</keyword>
<feature type="compositionally biased region" description="Low complexity" evidence="10">
    <location>
        <begin position="212"/>
        <end position="226"/>
    </location>
</feature>
<dbReference type="FunFam" id="1.20.272.10:FF:000005">
    <property type="entry name" value="Replication factor C subunit 1"/>
    <property type="match status" value="1"/>
</dbReference>
<dbReference type="Pfam" id="PF25361">
    <property type="entry name" value="AAA_lid_RFC1"/>
    <property type="match status" value="1"/>
</dbReference>
<dbReference type="PANTHER" id="PTHR23389">
    <property type="entry name" value="CHROMOSOME TRANSMISSION FIDELITY FACTOR 18"/>
    <property type="match status" value="1"/>
</dbReference>
<evidence type="ECO:0000256" key="9">
    <source>
        <dbReference type="ARBA" id="ARBA00023242"/>
    </source>
</evidence>
<dbReference type="Pfam" id="PF08519">
    <property type="entry name" value="RFC1"/>
    <property type="match status" value="1"/>
</dbReference>
<reference evidence="13" key="1">
    <citation type="journal article" date="2018" name="Nat. Microbiol.">
        <title>Leveraging single-cell genomics to expand the fungal tree of life.</title>
        <authorList>
            <person name="Ahrendt S.R."/>
            <person name="Quandt C.A."/>
            <person name="Ciobanu D."/>
            <person name="Clum A."/>
            <person name="Salamov A."/>
            <person name="Andreopoulos B."/>
            <person name="Cheng J.F."/>
            <person name="Woyke T."/>
            <person name="Pelin A."/>
            <person name="Henrissat B."/>
            <person name="Reynolds N.K."/>
            <person name="Benny G.L."/>
            <person name="Smith M.E."/>
            <person name="James T.Y."/>
            <person name="Grigoriev I.V."/>
        </authorList>
    </citation>
    <scope>NUCLEOTIDE SEQUENCE [LARGE SCALE GENOMIC DNA]</scope>
    <source>
        <strain evidence="13">Baker2002</strain>
    </source>
</reference>
<dbReference type="OrthoDB" id="446168at2759"/>